<name>A0AAD7UMP8_9STRA</name>
<proteinExistence type="predicted"/>
<feature type="transmembrane region" description="Helical" evidence="6">
    <location>
        <begin position="932"/>
        <end position="957"/>
    </location>
</feature>
<dbReference type="Proteomes" id="UP001230188">
    <property type="component" value="Unassembled WGS sequence"/>
</dbReference>
<evidence type="ECO:0000256" key="4">
    <source>
        <dbReference type="ARBA" id="ARBA00023136"/>
    </source>
</evidence>
<feature type="region of interest" description="Disordered" evidence="5">
    <location>
        <begin position="115"/>
        <end position="312"/>
    </location>
</feature>
<feature type="compositionally biased region" description="Basic and acidic residues" evidence="5">
    <location>
        <begin position="175"/>
        <end position="184"/>
    </location>
</feature>
<evidence type="ECO:0000259" key="7">
    <source>
        <dbReference type="Pfam" id="PF00520"/>
    </source>
</evidence>
<protein>
    <recommendedName>
        <fullName evidence="7">Ion transport domain-containing protein</fullName>
    </recommendedName>
</protein>
<organism evidence="8 9">
    <name type="scientific">Chrysophaeum taylorii</name>
    <dbReference type="NCBI Taxonomy" id="2483200"/>
    <lineage>
        <taxon>Eukaryota</taxon>
        <taxon>Sar</taxon>
        <taxon>Stramenopiles</taxon>
        <taxon>Ochrophyta</taxon>
        <taxon>Pelagophyceae</taxon>
        <taxon>Pelagomonadales</taxon>
        <taxon>Pelagomonadaceae</taxon>
        <taxon>Chrysophaeum</taxon>
    </lineage>
</organism>
<dbReference type="Gene3D" id="1.10.287.70">
    <property type="match status" value="2"/>
</dbReference>
<feature type="transmembrane region" description="Helical" evidence="6">
    <location>
        <begin position="1387"/>
        <end position="1412"/>
    </location>
</feature>
<feature type="region of interest" description="Disordered" evidence="5">
    <location>
        <begin position="71"/>
        <end position="100"/>
    </location>
</feature>
<dbReference type="PANTHER" id="PTHR46726">
    <property type="entry name" value="TWO PORE CHANNEL 3"/>
    <property type="match status" value="1"/>
</dbReference>
<feature type="region of interest" description="Disordered" evidence="5">
    <location>
        <begin position="1143"/>
        <end position="1162"/>
    </location>
</feature>
<feature type="transmembrane region" description="Helical" evidence="6">
    <location>
        <begin position="823"/>
        <end position="843"/>
    </location>
</feature>
<sequence>MDDRPNLVVLELADGVYDLTSLDTELPTPAPLPSGQNSWPPKLSEETTAWWWNTQQALVSWHNDDLGAAADETLQGHEPPPVFEEDLEASHRDAPEDAPALPELSGEWVRLEELRPPSLVPGGETPPLREAYARPPLLDDDDDDDDMAAVVKPTPEPASTTPEAAALAQATLEAEQPRAEPQPKDDDDDDDDAWGREAPWSTTREGSPLTAPRSRLHEVPPPPPPPPIEDAPDPPARGSVDPEEARGETPEPEEEEDDEDAPVSSSKDAPVTSSQAGVDAEEARRETPEQEDAPDARVSSSQAGVDAEEARRDEERFAAVARLVEAAEEATRFRAAVTHRDGRLASRAWVALRREADETRGAIAARRLRLGFAALRRAEREARGAARAALVRRAFRRLRAEAVARREEARLAAAARMIRRWRRRAGARRVSRVFAHVATRRAVAAWVEGCRGRALVDELFRSARARREAETARRALSTWRGHAALVRRIRDLDAARDASRARRALAAWAGEVEDARRYRSRFALALHHWARALEAKCWAALKGYVGLRARKRDEARRAIEARRVALQREGCARFLAASHASRAARDSRQRAARAKRAVRDMELAAKYAQRWRAEVARRKAARRDPPPLPEFSEAARRKIATRRPPPATTTKKRPAPRRLSDALLYPDRKPDWARRQLLDVEEEATSVATTAPSAPAVATASTQVEKEDFREEPPAKEVIEAAVEAAVAARVSAARRRRARRALIRALEARLTAWQRQKRAWLEALAVAKAGDSYRVLRSEYRAWKDDIAPRYVGAALEGTPLRLEAHSAAEARVVKVLVRGGYYRWGVTFLVMATVGLAPWTAHTQGPRGLARAGCSACCCALLLDCAAQAWVFRIEWARRGWHQIRIAAILVTLANATGPQLACLTGAPAALAVAELGALRRAIASMARTVPTVAPVVAIFAGVVLVYAHVGVVLWRDCYRHGWSHAHDDVADDDDLDVEFRGGFDGVARAAWTLFVLSTTENYPFVMYPALECGTPFAIPAAIVYFVSFVLAVVYVLVAMLLAACYDAWRAEHRALGEAERVGRIHALLAAFEALGSGVSRDDFDSLAAILRPGSTRRARDDAFDFIVRDGHEITKQNFVLRCRPAFRAHLGWSRRPTTTSFSFSEQQQQQQQQQPPVLRGGGGGVFDAAATSAALHALVALYVTCEAAREDARARATRDALDAATAAILVFFAFEQIDRRSARRLFPLDAALVVAAIACRLGAFFDDSARRFAGACVALRFLALSPKTRALVRAILRVWRALGLFAAVFALAIYVYAALAVDLCAGVLPGRRRWVYDLDDDDGDPDAHRRDRRTLDDRVAFNSLPQAWENLLRLAVTNNFQDLINAYVFTRASRENASSLRRTLVGLFLVSFYVLVVWFGTNIMVALVIDALLSTTHAGADQDRLFRAASRFERPLSVLPVDDDEEKDALT</sequence>
<evidence type="ECO:0000256" key="2">
    <source>
        <dbReference type="ARBA" id="ARBA00022692"/>
    </source>
</evidence>
<evidence type="ECO:0000256" key="1">
    <source>
        <dbReference type="ARBA" id="ARBA00004141"/>
    </source>
</evidence>
<evidence type="ECO:0000313" key="8">
    <source>
        <dbReference type="EMBL" id="KAJ8612442.1"/>
    </source>
</evidence>
<dbReference type="GO" id="GO:0005216">
    <property type="term" value="F:monoatomic ion channel activity"/>
    <property type="evidence" value="ECO:0007669"/>
    <property type="project" value="InterPro"/>
</dbReference>
<dbReference type="GO" id="GO:0016020">
    <property type="term" value="C:membrane"/>
    <property type="evidence" value="ECO:0007669"/>
    <property type="project" value="UniProtKB-SubCell"/>
</dbReference>
<gene>
    <name evidence="8" type="ORF">CTAYLR_006573</name>
</gene>
<evidence type="ECO:0000256" key="6">
    <source>
        <dbReference type="SAM" id="Phobius"/>
    </source>
</evidence>
<feature type="compositionally biased region" description="Low complexity" evidence="5">
    <location>
        <begin position="1143"/>
        <end position="1157"/>
    </location>
</feature>
<feature type="compositionally biased region" description="Polar residues" evidence="5">
    <location>
        <begin position="263"/>
        <end position="276"/>
    </location>
</feature>
<evidence type="ECO:0000256" key="3">
    <source>
        <dbReference type="ARBA" id="ARBA00022989"/>
    </source>
</evidence>
<accession>A0AAD7UMP8</accession>
<evidence type="ECO:0000313" key="9">
    <source>
        <dbReference type="Proteomes" id="UP001230188"/>
    </source>
</evidence>
<comment type="caution">
    <text evidence="8">The sequence shown here is derived from an EMBL/GenBank/DDBJ whole genome shotgun (WGS) entry which is preliminary data.</text>
</comment>
<feature type="region of interest" description="Disordered" evidence="5">
    <location>
        <begin position="683"/>
        <end position="710"/>
    </location>
</feature>
<evidence type="ECO:0000256" key="5">
    <source>
        <dbReference type="SAM" id="MobiDB-lite"/>
    </source>
</evidence>
<reference evidence="8" key="1">
    <citation type="submission" date="2023-01" db="EMBL/GenBank/DDBJ databases">
        <title>Metagenome sequencing of chrysophaentin producing Chrysophaeum taylorii.</title>
        <authorList>
            <person name="Davison J."/>
            <person name="Bewley C."/>
        </authorList>
    </citation>
    <scope>NUCLEOTIDE SEQUENCE</scope>
    <source>
        <strain evidence="8">NIES-1699</strain>
    </source>
</reference>
<feature type="region of interest" description="Disordered" evidence="5">
    <location>
        <begin position="617"/>
        <end position="664"/>
    </location>
</feature>
<dbReference type="EMBL" id="JAQMWT010000050">
    <property type="protein sequence ID" value="KAJ8612442.1"/>
    <property type="molecule type" value="Genomic_DNA"/>
</dbReference>
<feature type="domain" description="Ion transport" evidence="7">
    <location>
        <begin position="858"/>
        <end position="1045"/>
    </location>
</feature>
<keyword evidence="9" id="KW-1185">Reference proteome</keyword>
<feature type="transmembrane region" description="Helical" evidence="6">
    <location>
        <begin position="1284"/>
        <end position="1311"/>
    </location>
</feature>
<dbReference type="Pfam" id="PF00520">
    <property type="entry name" value="Ion_trans"/>
    <property type="match status" value="2"/>
</dbReference>
<keyword evidence="2 6" id="KW-0812">Transmembrane</keyword>
<comment type="subcellular location">
    <subcellularLocation>
        <location evidence="1">Membrane</location>
        <topology evidence="1">Multi-pass membrane protein</topology>
    </subcellularLocation>
</comment>
<feature type="transmembrane region" description="Helical" evidence="6">
    <location>
        <begin position="1019"/>
        <end position="1046"/>
    </location>
</feature>
<feature type="compositionally biased region" description="Low complexity" evidence="5">
    <location>
        <begin position="685"/>
        <end position="702"/>
    </location>
</feature>
<keyword evidence="4 6" id="KW-0472">Membrane</keyword>
<feature type="compositionally biased region" description="Acidic residues" evidence="5">
    <location>
        <begin position="250"/>
        <end position="261"/>
    </location>
</feature>
<feature type="domain" description="Ion transport" evidence="7">
    <location>
        <begin position="1251"/>
        <end position="1415"/>
    </location>
</feature>
<keyword evidence="3 6" id="KW-1133">Transmembrane helix</keyword>
<dbReference type="PANTHER" id="PTHR46726:SF2">
    <property type="entry name" value="SH3 DOMAIN-CONTAINING PROTEIN"/>
    <property type="match status" value="1"/>
</dbReference>
<feature type="compositionally biased region" description="Pro residues" evidence="5">
    <location>
        <begin position="219"/>
        <end position="235"/>
    </location>
</feature>
<dbReference type="SUPFAM" id="SSF81324">
    <property type="entry name" value="Voltage-gated potassium channels"/>
    <property type="match status" value="1"/>
</dbReference>
<feature type="compositionally biased region" description="Acidic residues" evidence="5">
    <location>
        <begin position="138"/>
        <end position="147"/>
    </location>
</feature>
<dbReference type="InterPro" id="IPR005821">
    <property type="entry name" value="Ion_trans_dom"/>
</dbReference>
<feature type="compositionally biased region" description="Low complexity" evidence="5">
    <location>
        <begin position="157"/>
        <end position="174"/>
    </location>
</feature>